<sequence length="300" mass="32159">MMMREGGPKVGFIERIRRGWGVTKLGMHVVRADPELMAYMLFSGILSIIAAIVLLTTTGGLGYLIGGEEGSEGGAYVGAFLSYMVVAIITVFWNAAIIASAHERLTAGTNPSFSYGIKQAMKCLPQIVIWGLISGTVGLVITALQSMQQSDNPVVSIFGHIASFIAQVAWWITTFFVVPMIVLDNIGVGESMSKSPELFKQAWGEGVVSTTGTGIINFLVILLIVIICLPLFALGEIGFGLGILVMSVGIVVSVLFFSACEAVNRASLYYFAKTGESPPLAQKYGFDFSLVDSQTYARLD</sequence>
<keyword evidence="1" id="KW-1133">Transmembrane helix</keyword>
<feature type="transmembrane region" description="Helical" evidence="1">
    <location>
        <begin position="75"/>
        <end position="102"/>
    </location>
</feature>
<proteinExistence type="predicted"/>
<evidence type="ECO:0000313" key="2">
    <source>
        <dbReference type="EMBL" id="SVC21831.1"/>
    </source>
</evidence>
<dbReference type="EMBL" id="UINC01079641">
    <property type="protein sequence ID" value="SVC21831.1"/>
    <property type="molecule type" value="Genomic_DNA"/>
</dbReference>
<evidence type="ECO:0000256" key="1">
    <source>
        <dbReference type="SAM" id="Phobius"/>
    </source>
</evidence>
<accession>A0A382KGH3</accession>
<dbReference type="InterPro" id="IPR046157">
    <property type="entry name" value="DUF6159"/>
</dbReference>
<name>A0A382KGH3_9ZZZZ</name>
<dbReference type="Pfam" id="PF19656">
    <property type="entry name" value="DUF6159"/>
    <property type="match status" value="1"/>
</dbReference>
<feature type="transmembrane region" description="Helical" evidence="1">
    <location>
        <begin position="239"/>
        <end position="260"/>
    </location>
</feature>
<keyword evidence="1" id="KW-0472">Membrane</keyword>
<keyword evidence="1" id="KW-0812">Transmembrane</keyword>
<feature type="transmembrane region" description="Helical" evidence="1">
    <location>
        <begin position="207"/>
        <end position="233"/>
    </location>
</feature>
<feature type="transmembrane region" description="Helical" evidence="1">
    <location>
        <begin position="123"/>
        <end position="144"/>
    </location>
</feature>
<evidence type="ECO:0008006" key="3">
    <source>
        <dbReference type="Google" id="ProtNLM"/>
    </source>
</evidence>
<organism evidence="2">
    <name type="scientific">marine metagenome</name>
    <dbReference type="NCBI Taxonomy" id="408172"/>
    <lineage>
        <taxon>unclassified sequences</taxon>
        <taxon>metagenomes</taxon>
        <taxon>ecological metagenomes</taxon>
    </lineage>
</organism>
<reference evidence="2" key="1">
    <citation type="submission" date="2018-05" db="EMBL/GenBank/DDBJ databases">
        <authorList>
            <person name="Lanie J.A."/>
            <person name="Ng W.-L."/>
            <person name="Kazmierczak K.M."/>
            <person name="Andrzejewski T.M."/>
            <person name="Davidsen T.M."/>
            <person name="Wayne K.J."/>
            <person name="Tettelin H."/>
            <person name="Glass J.I."/>
            <person name="Rusch D."/>
            <person name="Podicherti R."/>
            <person name="Tsui H.-C.T."/>
            <person name="Winkler M.E."/>
        </authorList>
    </citation>
    <scope>NUCLEOTIDE SEQUENCE</scope>
</reference>
<dbReference type="AlphaFoldDB" id="A0A382KGH3"/>
<feature type="transmembrane region" description="Helical" evidence="1">
    <location>
        <begin position="164"/>
        <end position="186"/>
    </location>
</feature>
<protein>
    <recommendedName>
        <fullName evidence="3">Glycerophosphoryl diester phosphodiesterase membrane domain-containing protein</fullName>
    </recommendedName>
</protein>
<feature type="transmembrane region" description="Helical" evidence="1">
    <location>
        <begin position="36"/>
        <end position="55"/>
    </location>
</feature>
<gene>
    <name evidence="2" type="ORF">METZ01_LOCUS274685</name>
</gene>